<evidence type="ECO:0000313" key="2">
    <source>
        <dbReference type="Proteomes" id="UP000823937"/>
    </source>
</evidence>
<dbReference type="Proteomes" id="UP000823937">
    <property type="component" value="Unassembled WGS sequence"/>
</dbReference>
<proteinExistence type="predicted"/>
<organism evidence="1 2">
    <name type="scientific">Candidatus Pseudogracilibacillus intestinigallinarum</name>
    <dbReference type="NCBI Taxonomy" id="2838742"/>
    <lineage>
        <taxon>Bacteria</taxon>
        <taxon>Bacillati</taxon>
        <taxon>Bacillota</taxon>
        <taxon>Bacilli</taxon>
        <taxon>Bacillales</taxon>
        <taxon>Bacillaceae</taxon>
        <taxon>Pseudogracilibacillus</taxon>
    </lineage>
</organism>
<sequence>MNLNEASQENLKFLLEQLSERLGVANRALFDDEDYDLERYDHLKFLYDHVVQTGKLSPQETAAFVDELRSVRKGS</sequence>
<accession>A0A9D1TJN6</accession>
<dbReference type="AlphaFoldDB" id="A0A9D1TJN6"/>
<dbReference type="InterPro" id="IPR009507">
    <property type="entry name" value="UPF0435"/>
</dbReference>
<dbReference type="Pfam" id="PF06569">
    <property type="entry name" value="DUF1128"/>
    <property type="match status" value="1"/>
</dbReference>
<reference evidence="1" key="1">
    <citation type="journal article" date="2021" name="PeerJ">
        <title>Extensive microbial diversity within the chicken gut microbiome revealed by metagenomics and culture.</title>
        <authorList>
            <person name="Gilroy R."/>
            <person name="Ravi A."/>
            <person name="Getino M."/>
            <person name="Pursley I."/>
            <person name="Horton D.L."/>
            <person name="Alikhan N.F."/>
            <person name="Baker D."/>
            <person name="Gharbi K."/>
            <person name="Hall N."/>
            <person name="Watson M."/>
            <person name="Adriaenssens E.M."/>
            <person name="Foster-Nyarko E."/>
            <person name="Jarju S."/>
            <person name="Secka A."/>
            <person name="Antonio M."/>
            <person name="Oren A."/>
            <person name="Chaudhuri R.R."/>
            <person name="La Ragione R."/>
            <person name="Hildebrand F."/>
            <person name="Pallen M.J."/>
        </authorList>
    </citation>
    <scope>NUCLEOTIDE SEQUENCE</scope>
    <source>
        <strain evidence="1">CHK169-2315</strain>
    </source>
</reference>
<reference evidence="1" key="2">
    <citation type="submission" date="2021-04" db="EMBL/GenBank/DDBJ databases">
        <authorList>
            <person name="Gilroy R."/>
        </authorList>
    </citation>
    <scope>NUCLEOTIDE SEQUENCE</scope>
    <source>
        <strain evidence="1">CHK169-2315</strain>
    </source>
</reference>
<dbReference type="EMBL" id="DXHX01000008">
    <property type="protein sequence ID" value="HIV73512.1"/>
    <property type="molecule type" value="Genomic_DNA"/>
</dbReference>
<name>A0A9D1TJN6_9BACI</name>
<gene>
    <name evidence="1" type="ORF">H9895_00345</name>
</gene>
<protein>
    <submittedName>
        <fullName evidence="1">DUF1128 domain-containing protein</fullName>
    </submittedName>
</protein>
<comment type="caution">
    <text evidence="1">The sequence shown here is derived from an EMBL/GenBank/DDBJ whole genome shotgun (WGS) entry which is preliminary data.</text>
</comment>
<evidence type="ECO:0000313" key="1">
    <source>
        <dbReference type="EMBL" id="HIV73512.1"/>
    </source>
</evidence>